<dbReference type="Pfam" id="PF00512">
    <property type="entry name" value="HisKA"/>
    <property type="match status" value="1"/>
</dbReference>
<keyword evidence="8" id="KW-1133">Transmembrane helix</keyword>
<evidence type="ECO:0000256" key="3">
    <source>
        <dbReference type="ARBA" id="ARBA00012438"/>
    </source>
</evidence>
<keyword evidence="4" id="KW-0597">Phosphoprotein</keyword>
<evidence type="ECO:0000256" key="1">
    <source>
        <dbReference type="ARBA" id="ARBA00000085"/>
    </source>
</evidence>
<keyword evidence="6 10" id="KW-0418">Kinase</keyword>
<dbReference type="SMART" id="SM00387">
    <property type="entry name" value="HATPase_c"/>
    <property type="match status" value="1"/>
</dbReference>
<proteinExistence type="predicted"/>
<dbReference type="GO" id="GO:0016301">
    <property type="term" value="F:kinase activity"/>
    <property type="evidence" value="ECO:0007669"/>
    <property type="project" value="UniProtKB-KW"/>
</dbReference>
<dbReference type="SMART" id="SM00388">
    <property type="entry name" value="HisKA"/>
    <property type="match status" value="1"/>
</dbReference>
<accession>A0ABS6TFI5</accession>
<dbReference type="PANTHER" id="PTHR45453">
    <property type="entry name" value="PHOSPHATE REGULON SENSOR PROTEIN PHOR"/>
    <property type="match status" value="1"/>
</dbReference>
<dbReference type="InterPro" id="IPR005467">
    <property type="entry name" value="His_kinase_dom"/>
</dbReference>
<reference evidence="10 11" key="1">
    <citation type="submission" date="2021-06" db="EMBL/GenBank/DDBJ databases">
        <title>Enterococcus alishanensis sp. nov., a novel lactic acid bacterium isolated from fresh coffee beans.</title>
        <authorList>
            <person name="Chen Y.-S."/>
        </authorList>
    </citation>
    <scope>NUCLEOTIDE SEQUENCE [LARGE SCALE GENOMIC DNA]</scope>
    <source>
        <strain evidence="10 11">ALS3</strain>
    </source>
</reference>
<dbReference type="CDD" id="cd00082">
    <property type="entry name" value="HisKA"/>
    <property type="match status" value="1"/>
</dbReference>
<evidence type="ECO:0000259" key="9">
    <source>
        <dbReference type="PROSITE" id="PS50109"/>
    </source>
</evidence>
<dbReference type="Pfam" id="PF02518">
    <property type="entry name" value="HATPase_c"/>
    <property type="match status" value="1"/>
</dbReference>
<comment type="subcellular location">
    <subcellularLocation>
        <location evidence="2">Membrane</location>
    </subcellularLocation>
</comment>
<keyword evidence="8" id="KW-0472">Membrane</keyword>
<dbReference type="InterPro" id="IPR050351">
    <property type="entry name" value="BphY/WalK/GraS-like"/>
</dbReference>
<protein>
    <recommendedName>
        <fullName evidence="3">histidine kinase</fullName>
        <ecNumber evidence="3">2.7.13.3</ecNumber>
    </recommendedName>
</protein>
<keyword evidence="7" id="KW-0902">Two-component regulatory system</keyword>
<organism evidence="10 11">
    <name type="scientific">Enterococcus alishanensis</name>
    <dbReference type="NCBI Taxonomy" id="1303817"/>
    <lineage>
        <taxon>Bacteria</taxon>
        <taxon>Bacillati</taxon>
        <taxon>Bacillota</taxon>
        <taxon>Bacilli</taxon>
        <taxon>Lactobacillales</taxon>
        <taxon>Enterococcaceae</taxon>
        <taxon>Enterococcus</taxon>
    </lineage>
</organism>
<feature type="transmembrane region" description="Helical" evidence="8">
    <location>
        <begin position="12"/>
        <end position="36"/>
    </location>
</feature>
<comment type="caution">
    <text evidence="10">The sequence shown here is derived from an EMBL/GenBank/DDBJ whole genome shotgun (WGS) entry which is preliminary data.</text>
</comment>
<evidence type="ECO:0000313" key="11">
    <source>
        <dbReference type="Proteomes" id="UP000774130"/>
    </source>
</evidence>
<dbReference type="Proteomes" id="UP000774130">
    <property type="component" value="Unassembled WGS sequence"/>
</dbReference>
<evidence type="ECO:0000256" key="6">
    <source>
        <dbReference type="ARBA" id="ARBA00022777"/>
    </source>
</evidence>
<feature type="transmembrane region" description="Helical" evidence="8">
    <location>
        <begin position="179"/>
        <end position="202"/>
    </location>
</feature>
<evidence type="ECO:0000256" key="8">
    <source>
        <dbReference type="SAM" id="Phobius"/>
    </source>
</evidence>
<dbReference type="InterPro" id="IPR003661">
    <property type="entry name" value="HisK_dim/P_dom"/>
</dbReference>
<name>A0ABS6TFI5_9ENTE</name>
<evidence type="ECO:0000256" key="7">
    <source>
        <dbReference type="ARBA" id="ARBA00023012"/>
    </source>
</evidence>
<feature type="domain" description="Histidine kinase" evidence="9">
    <location>
        <begin position="218"/>
        <end position="435"/>
    </location>
</feature>
<sequence length="435" mass="49453">MNNTLLKKQRIRYFLMNMLAFAIIFLTLGIVMIRLVTTNIYKETDQSLINMSEKDDLIQQEIDRLSGKDNNLTQTPPPDPTGENLFNSQIILWSKDGTILNNDENNGRLAQLTQLKLDKSNLNTVNSLEVSSESGSGSFSFHSITKKYTNSDNNQIAYVEFLVNTNQVTQTVKTFQTGLIIAMFISWIISLFISYYLSALMMRPIMKAWRKQQDFVENASHELRTPLTIIQNKLQSVFQHPDQTILNEAESIALALNETRRLSILTNDLLTLARGETNTYSLDLIEVNSQEFLNQLVTPFREIAEKEQKTLILTNTLSQLVMIDKEKIHQLFVILLDNALKYTTSGDTISVTSKRSGNDWLLEIANTGPSIDKSAQQKLFDRFYREDTSRSKQTGGYGLGLAIAQQIVHLHHGKIKTLDLQPQGIIFQIKIPLTK</sequence>
<dbReference type="InterPro" id="IPR003594">
    <property type="entry name" value="HATPase_dom"/>
</dbReference>
<dbReference type="RefSeq" id="WP_218326852.1">
    <property type="nucleotide sequence ID" value="NZ_JAHUZB010000005.1"/>
</dbReference>
<keyword evidence="11" id="KW-1185">Reference proteome</keyword>
<dbReference type="EMBL" id="JAHUZB010000005">
    <property type="protein sequence ID" value="MBV7391643.1"/>
    <property type="molecule type" value="Genomic_DNA"/>
</dbReference>
<dbReference type="PANTHER" id="PTHR45453:SF1">
    <property type="entry name" value="PHOSPHATE REGULON SENSOR PROTEIN PHOR"/>
    <property type="match status" value="1"/>
</dbReference>
<gene>
    <name evidence="10" type="ORF">KUA55_13215</name>
</gene>
<dbReference type="EC" id="2.7.13.3" evidence="3"/>
<comment type="catalytic activity">
    <reaction evidence="1">
        <text>ATP + protein L-histidine = ADP + protein N-phospho-L-histidine.</text>
        <dbReference type="EC" id="2.7.13.3"/>
    </reaction>
</comment>
<evidence type="ECO:0000256" key="2">
    <source>
        <dbReference type="ARBA" id="ARBA00004370"/>
    </source>
</evidence>
<keyword evidence="8" id="KW-0812">Transmembrane</keyword>
<dbReference type="PROSITE" id="PS50109">
    <property type="entry name" value="HIS_KIN"/>
    <property type="match status" value="1"/>
</dbReference>
<evidence type="ECO:0000256" key="4">
    <source>
        <dbReference type="ARBA" id="ARBA00022553"/>
    </source>
</evidence>
<evidence type="ECO:0000313" key="10">
    <source>
        <dbReference type="EMBL" id="MBV7391643.1"/>
    </source>
</evidence>
<evidence type="ECO:0000256" key="5">
    <source>
        <dbReference type="ARBA" id="ARBA00022679"/>
    </source>
</evidence>
<keyword evidence="5" id="KW-0808">Transferase</keyword>